<dbReference type="InterPro" id="IPR011006">
    <property type="entry name" value="CheY-like_superfamily"/>
</dbReference>
<dbReference type="InterPro" id="IPR003607">
    <property type="entry name" value="HD/PDEase_dom"/>
</dbReference>
<dbReference type="SUPFAM" id="SSF109604">
    <property type="entry name" value="HD-domain/PDEase-like"/>
    <property type="match status" value="1"/>
</dbReference>
<dbReference type="CDD" id="cd17569">
    <property type="entry name" value="REC_HupR-like"/>
    <property type="match status" value="1"/>
</dbReference>
<dbReference type="PROSITE" id="PS51832">
    <property type="entry name" value="HD_GYP"/>
    <property type="match status" value="1"/>
</dbReference>
<dbReference type="PANTHER" id="PTHR45228">
    <property type="entry name" value="CYCLIC DI-GMP PHOSPHODIESTERASE TM_0186-RELATED"/>
    <property type="match status" value="1"/>
</dbReference>
<comment type="caution">
    <text evidence="5">The sequence shown here is derived from an EMBL/GenBank/DDBJ whole genome shotgun (WGS) entry which is preliminary data.</text>
</comment>
<evidence type="ECO:0000259" key="3">
    <source>
        <dbReference type="PROSITE" id="PS50110"/>
    </source>
</evidence>
<dbReference type="Pfam" id="PF13487">
    <property type="entry name" value="HD_5"/>
    <property type="match status" value="1"/>
</dbReference>
<dbReference type="InterPro" id="IPR052020">
    <property type="entry name" value="Cyclic_di-GMP/3'3'-cGAMP_PDE"/>
</dbReference>
<name>A0ABS8D8U8_9NEIS</name>
<dbReference type="Gene3D" id="3.40.50.2300">
    <property type="match status" value="1"/>
</dbReference>
<feature type="coiled-coil region" evidence="2">
    <location>
        <begin position="137"/>
        <end position="193"/>
    </location>
</feature>
<dbReference type="EMBL" id="JAJBZT010000008">
    <property type="protein sequence ID" value="MCB6184594.1"/>
    <property type="molecule type" value="Genomic_DNA"/>
</dbReference>
<dbReference type="RefSeq" id="WP_227181405.1">
    <property type="nucleotide sequence ID" value="NZ_JAJBZT010000008.1"/>
</dbReference>
<dbReference type="Proteomes" id="UP001165395">
    <property type="component" value="Unassembled WGS sequence"/>
</dbReference>
<dbReference type="InterPro" id="IPR001789">
    <property type="entry name" value="Sig_transdc_resp-reg_receiver"/>
</dbReference>
<keyword evidence="2" id="KW-0175">Coiled coil</keyword>
<gene>
    <name evidence="5" type="ORF">LIN78_13690</name>
</gene>
<evidence type="ECO:0000259" key="4">
    <source>
        <dbReference type="PROSITE" id="PS51832"/>
    </source>
</evidence>
<reference evidence="5" key="1">
    <citation type="submission" date="2021-10" db="EMBL/GenBank/DDBJ databases">
        <title>The complete genome sequence of Leeia sp. TBRC 13508.</title>
        <authorList>
            <person name="Charoenyingcharoen P."/>
            <person name="Yukphan P."/>
        </authorList>
    </citation>
    <scope>NUCLEOTIDE SEQUENCE</scope>
    <source>
        <strain evidence="5">TBRC 13508</strain>
    </source>
</reference>
<feature type="modified residue" description="4-aspartylphosphate" evidence="1">
    <location>
        <position position="69"/>
    </location>
</feature>
<evidence type="ECO:0000256" key="1">
    <source>
        <dbReference type="PROSITE-ProRule" id="PRU00169"/>
    </source>
</evidence>
<feature type="domain" description="Response regulatory" evidence="3">
    <location>
        <begin position="20"/>
        <end position="135"/>
    </location>
</feature>
<evidence type="ECO:0000256" key="2">
    <source>
        <dbReference type="SAM" id="Coils"/>
    </source>
</evidence>
<dbReference type="CDD" id="cd00077">
    <property type="entry name" value="HDc"/>
    <property type="match status" value="1"/>
</dbReference>
<dbReference type="SUPFAM" id="SSF52172">
    <property type="entry name" value="CheY-like"/>
    <property type="match status" value="1"/>
</dbReference>
<dbReference type="SMART" id="SM00448">
    <property type="entry name" value="REC"/>
    <property type="match status" value="1"/>
</dbReference>
<proteinExistence type="predicted"/>
<feature type="domain" description="HD-GYP" evidence="4">
    <location>
        <begin position="190"/>
        <end position="386"/>
    </location>
</feature>
<dbReference type="PANTHER" id="PTHR45228:SF8">
    <property type="entry name" value="TWO-COMPONENT RESPONSE REGULATOR-RELATED"/>
    <property type="match status" value="1"/>
</dbReference>
<dbReference type="Gene3D" id="1.10.3210.10">
    <property type="entry name" value="Hypothetical protein af1432"/>
    <property type="match status" value="1"/>
</dbReference>
<protein>
    <submittedName>
        <fullName evidence="5">Response regulator</fullName>
    </submittedName>
</protein>
<keyword evidence="1" id="KW-0597">Phosphoprotein</keyword>
<dbReference type="InterPro" id="IPR037522">
    <property type="entry name" value="HD_GYP_dom"/>
</dbReference>
<evidence type="ECO:0000313" key="5">
    <source>
        <dbReference type="EMBL" id="MCB6184594.1"/>
    </source>
</evidence>
<keyword evidence="6" id="KW-1185">Reference proteome</keyword>
<evidence type="ECO:0000313" key="6">
    <source>
        <dbReference type="Proteomes" id="UP001165395"/>
    </source>
</evidence>
<organism evidence="5 6">
    <name type="scientific">Leeia speluncae</name>
    <dbReference type="NCBI Taxonomy" id="2884804"/>
    <lineage>
        <taxon>Bacteria</taxon>
        <taxon>Pseudomonadati</taxon>
        <taxon>Pseudomonadota</taxon>
        <taxon>Betaproteobacteria</taxon>
        <taxon>Neisseriales</taxon>
        <taxon>Leeiaceae</taxon>
        <taxon>Leeia</taxon>
    </lineage>
</organism>
<dbReference type="PROSITE" id="PS50110">
    <property type="entry name" value="RESPONSE_REGULATORY"/>
    <property type="match status" value="1"/>
</dbReference>
<sequence length="449" mass="50462">METLVPETAAGASQEQNVPTILLVDDEVNILSSLRRLFRPVGYRILTAESGAMGLSILEEESVDLVISDMRMPNMTGAEFLKQVKTRWPNVLRILLTGYSELSSTIAAINDGGVYRYLSKPWEEQDLLHTVAQALEYQQLEKEKARLEALTHSQNEKLRHLNENLEREVNARTEELRQTVLFLENAQERLKKNFFTMLKVFSNFLEMREGAMAGNANRVGELGRRLARKMQLSEAQAQELMIAGLLHAIGKISLPDEILKKPFDQLTPEERLVFATHPEKAQMALMPIEQMTNPAKLIRHQHERYDGKGFPDSLAGENIPIGARILAVVSDFESLRNGTLIGHSLSPEDALAFLQKNKKVRYDPSVVAIFELVLQEPDALLAAGTKIIRSADLQPGMKLADDLKTPDGVLLLSHDHVLTQPQILQIQKFERTEGKTFTITVYSQPVKPT</sequence>
<accession>A0ABS8D8U8</accession>
<dbReference type="Pfam" id="PF00072">
    <property type="entry name" value="Response_reg"/>
    <property type="match status" value="1"/>
</dbReference>